<dbReference type="GO" id="GO:0046872">
    <property type="term" value="F:metal ion binding"/>
    <property type="evidence" value="ECO:0007669"/>
    <property type="project" value="UniProtKB-UniRule"/>
</dbReference>
<dbReference type="NCBIfam" id="TIGR00177">
    <property type="entry name" value="molyb_syn"/>
    <property type="match status" value="1"/>
</dbReference>
<comment type="catalytic activity">
    <reaction evidence="5">
        <text>adenylyl-molybdopterin + molybdate = Mo-molybdopterin + AMP + H(+)</text>
        <dbReference type="Rhea" id="RHEA:35047"/>
        <dbReference type="ChEBI" id="CHEBI:15378"/>
        <dbReference type="ChEBI" id="CHEBI:36264"/>
        <dbReference type="ChEBI" id="CHEBI:62727"/>
        <dbReference type="ChEBI" id="CHEBI:71302"/>
        <dbReference type="ChEBI" id="CHEBI:456215"/>
        <dbReference type="EC" id="2.10.1.1"/>
    </reaction>
</comment>
<evidence type="ECO:0000256" key="4">
    <source>
        <dbReference type="ARBA" id="ARBA00023150"/>
    </source>
</evidence>
<dbReference type="InterPro" id="IPR005111">
    <property type="entry name" value="MoeA_C_domain_IV"/>
</dbReference>
<evidence type="ECO:0000256" key="2">
    <source>
        <dbReference type="ARBA" id="ARBA00005046"/>
    </source>
</evidence>
<feature type="domain" description="MoaB/Mog" evidence="7">
    <location>
        <begin position="177"/>
        <end position="316"/>
    </location>
</feature>
<comment type="function">
    <text evidence="1 6">Catalyzes the insertion of molybdate into adenylated molybdopterin with the concomitant release of AMP.</text>
</comment>
<dbReference type="Pfam" id="PF03453">
    <property type="entry name" value="MoeA_N"/>
    <property type="match status" value="1"/>
</dbReference>
<accession>A0AAE3R8N8</accession>
<evidence type="ECO:0000259" key="7">
    <source>
        <dbReference type="SMART" id="SM00852"/>
    </source>
</evidence>
<keyword evidence="6" id="KW-0479">Metal-binding</keyword>
<dbReference type="CDD" id="cd00887">
    <property type="entry name" value="MoeA"/>
    <property type="match status" value="1"/>
</dbReference>
<dbReference type="Gene3D" id="3.90.105.10">
    <property type="entry name" value="Molybdopterin biosynthesis moea protein, domain 2"/>
    <property type="match status" value="1"/>
</dbReference>
<dbReference type="InterPro" id="IPR036425">
    <property type="entry name" value="MoaB/Mog-like_dom_sf"/>
</dbReference>
<dbReference type="NCBIfam" id="NF045515">
    <property type="entry name" value="Glp_gephyrin"/>
    <property type="match status" value="1"/>
</dbReference>
<dbReference type="RefSeq" id="WP_314514085.1">
    <property type="nucleotide sequence ID" value="NZ_JASJOU010000008.1"/>
</dbReference>
<evidence type="ECO:0000313" key="9">
    <source>
        <dbReference type="Proteomes" id="UP001232063"/>
    </source>
</evidence>
<evidence type="ECO:0000256" key="1">
    <source>
        <dbReference type="ARBA" id="ARBA00002901"/>
    </source>
</evidence>
<evidence type="ECO:0000313" key="8">
    <source>
        <dbReference type="EMBL" id="MDJ1503470.1"/>
    </source>
</evidence>
<dbReference type="InterPro" id="IPR005110">
    <property type="entry name" value="MoeA_linker/N"/>
</dbReference>
<dbReference type="InterPro" id="IPR036688">
    <property type="entry name" value="MoeA_C_domain_IV_sf"/>
</dbReference>
<dbReference type="Proteomes" id="UP001232063">
    <property type="component" value="Unassembled WGS sequence"/>
</dbReference>
<keyword evidence="6" id="KW-0500">Molybdenum</keyword>
<dbReference type="Gene3D" id="2.170.190.11">
    <property type="entry name" value="Molybdopterin biosynthesis moea protein, domain 3"/>
    <property type="match status" value="1"/>
</dbReference>
<dbReference type="InterPro" id="IPR038987">
    <property type="entry name" value="MoeA-like"/>
</dbReference>
<dbReference type="PANTHER" id="PTHR10192">
    <property type="entry name" value="MOLYBDOPTERIN BIOSYNTHESIS PROTEIN"/>
    <property type="match status" value="1"/>
</dbReference>
<keyword evidence="4 6" id="KW-0501">Molybdenum cofactor biosynthesis</keyword>
<organism evidence="8 9">
    <name type="scientific">Xanthocytophaga agilis</name>
    <dbReference type="NCBI Taxonomy" id="3048010"/>
    <lineage>
        <taxon>Bacteria</taxon>
        <taxon>Pseudomonadati</taxon>
        <taxon>Bacteroidota</taxon>
        <taxon>Cytophagia</taxon>
        <taxon>Cytophagales</taxon>
        <taxon>Rhodocytophagaceae</taxon>
        <taxon>Xanthocytophaga</taxon>
    </lineage>
</organism>
<evidence type="ECO:0000256" key="3">
    <source>
        <dbReference type="ARBA" id="ARBA00010763"/>
    </source>
</evidence>
<dbReference type="InterPro" id="IPR036135">
    <property type="entry name" value="MoeA_linker/N_sf"/>
</dbReference>
<comment type="caution">
    <text evidence="8">The sequence shown here is derived from an EMBL/GenBank/DDBJ whole genome shotgun (WGS) entry which is preliminary data.</text>
</comment>
<proteinExistence type="inferred from homology"/>
<dbReference type="EC" id="2.10.1.1" evidence="6"/>
<keyword evidence="6" id="KW-0460">Magnesium</keyword>
<dbReference type="SMART" id="SM00852">
    <property type="entry name" value="MoCF_biosynth"/>
    <property type="match status" value="1"/>
</dbReference>
<name>A0AAE3R8N8_9BACT</name>
<gene>
    <name evidence="8" type="ORF">QNI22_22570</name>
</gene>
<dbReference type="EMBL" id="JASJOU010000008">
    <property type="protein sequence ID" value="MDJ1503470.1"/>
    <property type="molecule type" value="Genomic_DNA"/>
</dbReference>
<dbReference type="SUPFAM" id="SSF63867">
    <property type="entry name" value="MoeA C-terminal domain-like"/>
    <property type="match status" value="1"/>
</dbReference>
<dbReference type="PANTHER" id="PTHR10192:SF5">
    <property type="entry name" value="GEPHYRIN"/>
    <property type="match status" value="1"/>
</dbReference>
<dbReference type="AlphaFoldDB" id="A0AAE3R8N8"/>
<comment type="cofactor">
    <cofactor evidence="6">
        <name>Mg(2+)</name>
        <dbReference type="ChEBI" id="CHEBI:18420"/>
    </cofactor>
</comment>
<dbReference type="InterPro" id="IPR001453">
    <property type="entry name" value="MoaB/Mog_dom"/>
</dbReference>
<evidence type="ECO:0000256" key="5">
    <source>
        <dbReference type="ARBA" id="ARBA00047317"/>
    </source>
</evidence>
<dbReference type="Pfam" id="PF00994">
    <property type="entry name" value="MoCF_biosynth"/>
    <property type="match status" value="1"/>
</dbReference>
<reference evidence="8" key="1">
    <citation type="submission" date="2023-05" db="EMBL/GenBank/DDBJ databases">
        <authorList>
            <person name="Zhang X."/>
        </authorList>
    </citation>
    <scope>NUCLEOTIDE SEQUENCE</scope>
    <source>
        <strain evidence="8">BD1B2-1</strain>
    </source>
</reference>
<dbReference type="GO" id="GO:0006777">
    <property type="term" value="P:Mo-molybdopterin cofactor biosynthetic process"/>
    <property type="evidence" value="ECO:0007669"/>
    <property type="project" value="UniProtKB-UniRule"/>
</dbReference>
<dbReference type="Pfam" id="PF03454">
    <property type="entry name" value="MoeA_C"/>
    <property type="match status" value="1"/>
</dbReference>
<dbReference type="FunFam" id="2.170.190.11:FF:000001">
    <property type="entry name" value="Molybdopterin molybdenumtransferase"/>
    <property type="match status" value="1"/>
</dbReference>
<keyword evidence="6" id="KW-0808">Transferase</keyword>
<comment type="pathway">
    <text evidence="2 6">Cofactor biosynthesis; molybdopterin biosynthesis.</text>
</comment>
<dbReference type="GO" id="GO:0005829">
    <property type="term" value="C:cytosol"/>
    <property type="evidence" value="ECO:0007669"/>
    <property type="project" value="TreeGrafter"/>
</dbReference>
<keyword evidence="9" id="KW-1185">Reference proteome</keyword>
<protein>
    <recommendedName>
        <fullName evidence="6">Molybdopterin molybdenumtransferase</fullName>
        <ecNumber evidence="6">2.10.1.1</ecNumber>
    </recommendedName>
</protein>
<dbReference type="Gene3D" id="2.40.340.10">
    <property type="entry name" value="MoeA, C-terminal, domain IV"/>
    <property type="match status" value="1"/>
</dbReference>
<sequence length="398" mass="42809">MTTVAEAQKSIISQAKSFGEETLPLEKALGRVLAQPILADRDYPPFNRSTMDGYAVQAADFLDKKLSQLQLVERIHAGSVGTQEIHSGTCSKIMTGAPVPLGADAVVRVEDTQETSGLVTFNIETIRVGQNIAKQGEDAQSGQEILSNRSVITPQVSGVLAVTGNAQVTVARLPKIGIISTGNEVVSLGTPVQTHQIRDSNAWVVRGFFHSYQVDEISTTLAKDDKAVLQETVAGFLADKDIIILSGGVSKGDADYVPEILQLLGVQQIFHRVRIRPGGPIWFGTTPDGKAVFGLPGNPVSVQVACKVFIEPYLRTCLGLPLLSPLWLPFSGNRTKKTPFDEFFPCELIIHNGQTGVQAVRYNSSGDIAATAKSDGIVLQPAETEQLADNAVVAFYKW</sequence>
<evidence type="ECO:0000256" key="6">
    <source>
        <dbReference type="RuleBase" id="RU365090"/>
    </source>
</evidence>
<dbReference type="SUPFAM" id="SSF53218">
    <property type="entry name" value="Molybdenum cofactor biosynthesis proteins"/>
    <property type="match status" value="1"/>
</dbReference>
<dbReference type="GO" id="GO:0061599">
    <property type="term" value="F:molybdopterin molybdotransferase activity"/>
    <property type="evidence" value="ECO:0007669"/>
    <property type="project" value="UniProtKB-UniRule"/>
</dbReference>
<dbReference type="Gene3D" id="3.40.980.10">
    <property type="entry name" value="MoaB/Mog-like domain"/>
    <property type="match status" value="1"/>
</dbReference>
<comment type="similarity">
    <text evidence="3 6">Belongs to the MoeA family.</text>
</comment>
<dbReference type="SUPFAM" id="SSF63882">
    <property type="entry name" value="MoeA N-terminal region -like"/>
    <property type="match status" value="1"/>
</dbReference>